<reference evidence="2" key="1">
    <citation type="journal article" date="2021" name="Science">
        <title>Hunting the eagle killer: A cyanobacterial neurotoxin causes vacuolar myelinopathy.</title>
        <authorList>
            <person name="Breinlinger S."/>
            <person name="Phillips T.J."/>
            <person name="Haram B.N."/>
            <person name="Mares J."/>
            <person name="Martinez Yerena J.A."/>
            <person name="Hrouzek P."/>
            <person name="Sobotka R."/>
            <person name="Henderson W.M."/>
            <person name="Schmieder P."/>
            <person name="Williams S.M."/>
            <person name="Lauderdale J.D."/>
            <person name="Wilde H.D."/>
            <person name="Gerrin W."/>
            <person name="Kust A."/>
            <person name="Washington J.W."/>
            <person name="Wagner C."/>
            <person name="Geier B."/>
            <person name="Liebeke M."/>
            <person name="Enke H."/>
            <person name="Niedermeyer T.H.J."/>
            <person name="Wilde S.B."/>
        </authorList>
    </citation>
    <scope>NUCLEOTIDE SEQUENCE [LARGE SCALE GENOMIC DNA]</scope>
    <source>
        <strain evidence="2">Thurmond2011</strain>
    </source>
</reference>
<evidence type="ECO:0000313" key="1">
    <source>
        <dbReference type="EMBL" id="MDR9900322.1"/>
    </source>
</evidence>
<organism evidence="1 2">
    <name type="scientific">Aetokthonos hydrillicola Thurmond2011</name>
    <dbReference type="NCBI Taxonomy" id="2712845"/>
    <lineage>
        <taxon>Bacteria</taxon>
        <taxon>Bacillati</taxon>
        <taxon>Cyanobacteriota</taxon>
        <taxon>Cyanophyceae</taxon>
        <taxon>Nostocales</taxon>
        <taxon>Hapalosiphonaceae</taxon>
        <taxon>Aetokthonos</taxon>
    </lineage>
</organism>
<proteinExistence type="predicted"/>
<gene>
    <name evidence="1" type="ORF">G7B40_038105</name>
</gene>
<name>A0AAP5IGA7_9CYAN</name>
<dbReference type="RefSeq" id="WP_208353068.1">
    <property type="nucleotide sequence ID" value="NZ_JAALHA020000033.1"/>
</dbReference>
<dbReference type="EMBL" id="JAALHA020000033">
    <property type="protein sequence ID" value="MDR9900322.1"/>
    <property type="molecule type" value="Genomic_DNA"/>
</dbReference>
<keyword evidence="2" id="KW-1185">Reference proteome</keyword>
<dbReference type="Proteomes" id="UP000667802">
    <property type="component" value="Unassembled WGS sequence"/>
</dbReference>
<comment type="caution">
    <text evidence="1">The sequence shown here is derived from an EMBL/GenBank/DDBJ whole genome shotgun (WGS) entry which is preliminary data.</text>
</comment>
<dbReference type="AlphaFoldDB" id="A0AAP5IGA7"/>
<accession>A0AAP5IGA7</accession>
<protein>
    <submittedName>
        <fullName evidence="1">SWIM zinc finger domain-containing protein</fullName>
    </submittedName>
</protein>
<evidence type="ECO:0000313" key="2">
    <source>
        <dbReference type="Proteomes" id="UP000667802"/>
    </source>
</evidence>
<sequence>MSTKQRPSLEEQLACLDRSQTQKLLENLVAKHPELIEDIDLEISLISNSALTKKTSNFANNSSIDTTPFKRQVRQILRDAVRFWEEGCEDDPLSEELLNIIQVAVDFSERGDTNNAIAILEVITSTCVEYWDDVADYGAENEEIVQDLNEAWCEAILSDEPTQEEKVDLKVSLERWQQEWDADFGLALEALDQGWSYSPLMEVLQGNITEQGAWDKEAPDYANDLALIRLKILEREERYQEYLFLAQAEGQTQQYLTMLAQLGRIEEAIAAAQTKTTSMDEAFALAKKLKEQDALPQALDIAQMGLKLPGSYHYDLGTWTSDLAEQLGDHQAALSAKVVAFQARPSFQDYQKIEDLAGENWAGIKQDLLNILYIHGAWGIEEAKVDIFLHEGLIDDAIATVADLSSYYSSIIRKVMDAAICHNPDWVIADARRRAETIMDAAKTEQYCYAVEWLKKVRLAYLESGRGSEWSNYRSQLMETHARKYKLMGLFKQRDME</sequence>